<keyword evidence="3 12" id="KW-0813">Transport</keyword>
<evidence type="ECO:0000256" key="10">
    <source>
        <dbReference type="ARBA" id="ARBA00023201"/>
    </source>
</evidence>
<dbReference type="PANTHER" id="PTHR11690">
    <property type="entry name" value="AMILORIDE-SENSITIVE SODIUM CHANNEL-RELATED"/>
    <property type="match status" value="1"/>
</dbReference>
<keyword evidence="15" id="KW-1185">Reference proteome</keyword>
<dbReference type="PANTHER" id="PTHR11690:SF288">
    <property type="entry name" value="AMILORIDE-SENSITIVE NA+ CHANNEL-RELATED"/>
    <property type="match status" value="1"/>
</dbReference>
<organism evidence="14 15">
    <name type="scientific">Ignelater luminosus</name>
    <name type="common">Cucubano</name>
    <name type="synonym">Pyrophorus luminosus</name>
    <dbReference type="NCBI Taxonomy" id="2038154"/>
    <lineage>
        <taxon>Eukaryota</taxon>
        <taxon>Metazoa</taxon>
        <taxon>Ecdysozoa</taxon>
        <taxon>Arthropoda</taxon>
        <taxon>Hexapoda</taxon>
        <taxon>Insecta</taxon>
        <taxon>Pterygota</taxon>
        <taxon>Neoptera</taxon>
        <taxon>Endopterygota</taxon>
        <taxon>Coleoptera</taxon>
        <taxon>Polyphaga</taxon>
        <taxon>Elateriformia</taxon>
        <taxon>Elateroidea</taxon>
        <taxon>Elateridae</taxon>
        <taxon>Agrypninae</taxon>
        <taxon>Pyrophorini</taxon>
        <taxon>Ignelater</taxon>
    </lineage>
</organism>
<evidence type="ECO:0000256" key="9">
    <source>
        <dbReference type="ARBA" id="ARBA00023136"/>
    </source>
</evidence>
<evidence type="ECO:0000256" key="6">
    <source>
        <dbReference type="ARBA" id="ARBA00022989"/>
    </source>
</evidence>
<dbReference type="Gene3D" id="1.10.287.820">
    <property type="entry name" value="Acid-sensing ion channel domain"/>
    <property type="match status" value="1"/>
</dbReference>
<keyword evidence="9 13" id="KW-0472">Membrane</keyword>
<evidence type="ECO:0000256" key="4">
    <source>
        <dbReference type="ARBA" id="ARBA00022461"/>
    </source>
</evidence>
<keyword evidence="11 12" id="KW-0407">Ion channel</keyword>
<dbReference type="InterPro" id="IPR020903">
    <property type="entry name" value="ENaC_CS"/>
</dbReference>
<dbReference type="GO" id="GO:0005886">
    <property type="term" value="C:plasma membrane"/>
    <property type="evidence" value="ECO:0007669"/>
    <property type="project" value="TreeGrafter"/>
</dbReference>
<sequence>LLLTLLHFQITLHHPMEVPRGRQKYFRVALNQAVIAAVKPIMMTTSKELKNYNPEDRNCYFIKEKSLKFFTIYNQPNCLYECLTEFTLENCECVGFHMQRENSTPMCSPYKERCVVDARASYLASEVNKKIQYLREMSKLKRESKFTKKRDCHCLPTCTTLDFDVETSLADWDWKTFLEVERLSDDWKEENDILLQSGSHFSRLLLYFKDMQFLTQERNELYGQTDFWANCGGLLGLFTGFSFMSALEIFYYLTLRFICNLYKFGKDYWSGSEELLERKKKSDNSTFS</sequence>
<keyword evidence="5 12" id="KW-0812">Transmembrane</keyword>
<dbReference type="Proteomes" id="UP000801492">
    <property type="component" value="Unassembled WGS sequence"/>
</dbReference>
<evidence type="ECO:0000256" key="5">
    <source>
        <dbReference type="ARBA" id="ARBA00022692"/>
    </source>
</evidence>
<dbReference type="EMBL" id="VTPC01037461">
    <property type="protein sequence ID" value="KAF2891162.1"/>
    <property type="molecule type" value="Genomic_DNA"/>
</dbReference>
<evidence type="ECO:0000256" key="8">
    <source>
        <dbReference type="ARBA" id="ARBA00023065"/>
    </source>
</evidence>
<evidence type="ECO:0000256" key="13">
    <source>
        <dbReference type="SAM" id="Phobius"/>
    </source>
</evidence>
<dbReference type="OrthoDB" id="6021021at2759"/>
<evidence type="ECO:0000256" key="7">
    <source>
        <dbReference type="ARBA" id="ARBA00023053"/>
    </source>
</evidence>
<keyword evidence="7" id="KW-0915">Sodium</keyword>
<comment type="subcellular location">
    <subcellularLocation>
        <location evidence="1">Membrane</location>
        <topology evidence="1">Multi-pass membrane protein</topology>
    </subcellularLocation>
</comment>
<feature type="transmembrane region" description="Helical" evidence="13">
    <location>
        <begin position="227"/>
        <end position="253"/>
    </location>
</feature>
<keyword evidence="10 12" id="KW-0739">Sodium transport</keyword>
<evidence type="ECO:0000256" key="3">
    <source>
        <dbReference type="ARBA" id="ARBA00022448"/>
    </source>
</evidence>
<comment type="caution">
    <text evidence="14">The sequence shown here is derived from an EMBL/GenBank/DDBJ whole genome shotgun (WGS) entry which is preliminary data.</text>
</comment>
<reference evidence="14" key="1">
    <citation type="submission" date="2019-08" db="EMBL/GenBank/DDBJ databases">
        <title>The genome of the North American firefly Photinus pyralis.</title>
        <authorList>
            <consortium name="Photinus pyralis genome working group"/>
            <person name="Fallon T.R."/>
            <person name="Sander Lower S.E."/>
            <person name="Weng J.-K."/>
        </authorList>
    </citation>
    <scope>NUCLEOTIDE SEQUENCE</scope>
    <source>
        <strain evidence="14">TRF0915ILg1</strain>
        <tissue evidence="14">Whole body</tissue>
    </source>
</reference>
<accession>A0A8K0G792</accession>
<dbReference type="GO" id="GO:0015280">
    <property type="term" value="F:ligand-gated sodium channel activity"/>
    <property type="evidence" value="ECO:0007669"/>
    <property type="project" value="TreeGrafter"/>
</dbReference>
<protein>
    <recommendedName>
        <fullName evidence="16">Pickpocket protein 28</fullName>
    </recommendedName>
</protein>
<feature type="non-terminal residue" evidence="14">
    <location>
        <position position="1"/>
    </location>
</feature>
<name>A0A8K0G792_IGNLU</name>
<evidence type="ECO:0000256" key="12">
    <source>
        <dbReference type="RuleBase" id="RU000679"/>
    </source>
</evidence>
<evidence type="ECO:0008006" key="16">
    <source>
        <dbReference type="Google" id="ProtNLM"/>
    </source>
</evidence>
<gene>
    <name evidence="14" type="ORF">ILUMI_15011</name>
</gene>
<evidence type="ECO:0000313" key="15">
    <source>
        <dbReference type="Proteomes" id="UP000801492"/>
    </source>
</evidence>
<dbReference type="PROSITE" id="PS01206">
    <property type="entry name" value="ASC"/>
    <property type="match status" value="1"/>
</dbReference>
<dbReference type="InterPro" id="IPR001873">
    <property type="entry name" value="ENaC"/>
</dbReference>
<keyword evidence="8 12" id="KW-0406">Ion transport</keyword>
<evidence type="ECO:0000256" key="1">
    <source>
        <dbReference type="ARBA" id="ARBA00004141"/>
    </source>
</evidence>
<proteinExistence type="inferred from homology"/>
<evidence type="ECO:0000313" key="14">
    <source>
        <dbReference type="EMBL" id="KAF2891162.1"/>
    </source>
</evidence>
<comment type="similarity">
    <text evidence="2 12">Belongs to the amiloride-sensitive sodium channel (TC 1.A.6) family.</text>
</comment>
<keyword evidence="4 12" id="KW-0894">Sodium channel</keyword>
<evidence type="ECO:0000256" key="2">
    <source>
        <dbReference type="ARBA" id="ARBA00007193"/>
    </source>
</evidence>
<dbReference type="Gene3D" id="1.10.287.770">
    <property type="entry name" value="YojJ-like"/>
    <property type="match status" value="1"/>
</dbReference>
<dbReference type="Pfam" id="PF00858">
    <property type="entry name" value="ASC"/>
    <property type="match status" value="1"/>
</dbReference>
<keyword evidence="6 13" id="KW-1133">Transmembrane helix</keyword>
<evidence type="ECO:0000256" key="11">
    <source>
        <dbReference type="ARBA" id="ARBA00023303"/>
    </source>
</evidence>
<dbReference type="AlphaFoldDB" id="A0A8K0G792"/>